<keyword evidence="3 4" id="KW-0443">Lipid metabolism</keyword>
<dbReference type="Gene3D" id="3.40.1090.10">
    <property type="entry name" value="Cytosolic phospholipase A2 catalytic domain"/>
    <property type="match status" value="2"/>
</dbReference>
<keyword evidence="2 4" id="KW-0442">Lipid degradation</keyword>
<feature type="compositionally biased region" description="Low complexity" evidence="5">
    <location>
        <begin position="28"/>
        <end position="41"/>
    </location>
</feature>
<evidence type="ECO:0000256" key="1">
    <source>
        <dbReference type="ARBA" id="ARBA00022801"/>
    </source>
</evidence>
<dbReference type="AlphaFoldDB" id="A0A0C4Y6G5"/>
<organism evidence="7 8">
    <name type="scientific">Cupriavidus basilensis</name>
    <dbReference type="NCBI Taxonomy" id="68895"/>
    <lineage>
        <taxon>Bacteria</taxon>
        <taxon>Pseudomonadati</taxon>
        <taxon>Pseudomonadota</taxon>
        <taxon>Betaproteobacteria</taxon>
        <taxon>Burkholderiales</taxon>
        <taxon>Burkholderiaceae</taxon>
        <taxon>Cupriavidus</taxon>
    </lineage>
</organism>
<dbReference type="InterPro" id="IPR021095">
    <property type="entry name" value="DUF3734"/>
</dbReference>
<evidence type="ECO:0000313" key="7">
    <source>
        <dbReference type="EMBL" id="AJG17664.1"/>
    </source>
</evidence>
<dbReference type="PROSITE" id="PS51635">
    <property type="entry name" value="PNPLA"/>
    <property type="match status" value="1"/>
</dbReference>
<name>A0A0C4Y6G5_9BURK</name>
<sequence length="467" mass="52186">MAGGRRQKLEKVTQELTVAQRKGTPKQAVKGAVAAVVANPAAPTPEREAPKPEALREPEPNLLPPGGCAPPDLAPEGAGRTRPVHHEYTVRALVLQGGGALGSYQAGVYQGLAEAGIQPNWVAGISIGALNAAVIAGNAPERRVEQLRAFWDYICQQPWLPSLLPYEVAAQGAAHWPDPLRIWFDGIEAARAIFEGQRGFFQPRAWPSLVERQCGPANASYYDTSPLKDTLERFADFDRINSQHDEMRVSVGAVNVRTGNFAYFDNTRRKLRAEHFMASGALPPGFPAVEIDGEFYWDGGLVSNTPLSEVLTAQPRRDALIFQVDLWSARGKLPHNLLDVAERQKDIQYSSRTRTITDYMSEQQNYRRMLSEVMALVPQAQRDNDWYRKAAEYACDARRNVIQLIYRDKTFEGNAKDYQFGLLTMNEHWTSGLDDIRETLKHPEWLAMPTHEKPFVTHDIHRGNGHA</sequence>
<dbReference type="GO" id="GO:0016042">
    <property type="term" value="P:lipid catabolic process"/>
    <property type="evidence" value="ECO:0007669"/>
    <property type="project" value="UniProtKB-UniRule"/>
</dbReference>
<dbReference type="PANTHER" id="PTHR14226">
    <property type="entry name" value="NEUROPATHY TARGET ESTERASE/SWISS CHEESE D.MELANOGASTER"/>
    <property type="match status" value="1"/>
</dbReference>
<dbReference type="STRING" id="68895.RR42_m0249"/>
<dbReference type="InterPro" id="IPR050301">
    <property type="entry name" value="NTE"/>
</dbReference>
<dbReference type="GO" id="GO:0016787">
    <property type="term" value="F:hydrolase activity"/>
    <property type="evidence" value="ECO:0007669"/>
    <property type="project" value="UniProtKB-UniRule"/>
</dbReference>
<dbReference type="InterPro" id="IPR016035">
    <property type="entry name" value="Acyl_Trfase/lysoPLipase"/>
</dbReference>
<feature type="short sequence motif" description="GXGXXG" evidence="4">
    <location>
        <begin position="97"/>
        <end position="102"/>
    </location>
</feature>
<dbReference type="SUPFAM" id="SSF52151">
    <property type="entry name" value="FabD/lysophospholipase-like"/>
    <property type="match status" value="1"/>
</dbReference>
<feature type="domain" description="PNPLA" evidence="6">
    <location>
        <begin position="93"/>
        <end position="311"/>
    </location>
</feature>
<keyword evidence="1 4" id="KW-0378">Hydrolase</keyword>
<feature type="short sequence motif" description="GXSXG" evidence="4">
    <location>
        <begin position="124"/>
        <end position="128"/>
    </location>
</feature>
<dbReference type="InterPro" id="IPR002641">
    <property type="entry name" value="PNPLA_dom"/>
</dbReference>
<feature type="region of interest" description="Disordered" evidence="5">
    <location>
        <begin position="1"/>
        <end position="80"/>
    </location>
</feature>
<proteinExistence type="predicted"/>
<evidence type="ECO:0000313" key="8">
    <source>
        <dbReference type="Proteomes" id="UP000031843"/>
    </source>
</evidence>
<feature type="active site" description="Proton acceptor" evidence="4">
    <location>
        <position position="298"/>
    </location>
</feature>
<evidence type="ECO:0000256" key="3">
    <source>
        <dbReference type="ARBA" id="ARBA00023098"/>
    </source>
</evidence>
<dbReference type="EMBL" id="CP010536">
    <property type="protein sequence ID" value="AJG17664.1"/>
    <property type="molecule type" value="Genomic_DNA"/>
</dbReference>
<evidence type="ECO:0000256" key="2">
    <source>
        <dbReference type="ARBA" id="ARBA00022963"/>
    </source>
</evidence>
<evidence type="ECO:0000256" key="5">
    <source>
        <dbReference type="SAM" id="MobiDB-lite"/>
    </source>
</evidence>
<dbReference type="KEGG" id="cbw:RR42_m0249"/>
<feature type="active site" description="Nucleophile" evidence="4">
    <location>
        <position position="126"/>
    </location>
</feature>
<evidence type="ECO:0000256" key="4">
    <source>
        <dbReference type="PROSITE-ProRule" id="PRU01161"/>
    </source>
</evidence>
<dbReference type="Pfam" id="PF01734">
    <property type="entry name" value="Patatin"/>
    <property type="match status" value="1"/>
</dbReference>
<gene>
    <name evidence="7" type="ORF">RR42_m0249</name>
</gene>
<accession>A0A0C4Y6G5</accession>
<keyword evidence="8" id="KW-1185">Reference proteome</keyword>
<dbReference type="CDD" id="cd07209">
    <property type="entry name" value="Pat_hypo_Ecoli_Z1214_like"/>
    <property type="match status" value="1"/>
</dbReference>
<feature type="compositionally biased region" description="Basic and acidic residues" evidence="5">
    <location>
        <begin position="45"/>
        <end position="59"/>
    </location>
</feature>
<reference evidence="7 8" key="1">
    <citation type="journal article" date="2015" name="Genome Announc.">
        <title>Complete Genome Sequence of Cupriavidus basilensis 4G11, Isolated from the Oak Ridge Field Research Center Site.</title>
        <authorList>
            <person name="Ray J."/>
            <person name="Waters R.J."/>
            <person name="Skerker J.M."/>
            <person name="Kuehl J.V."/>
            <person name="Price M.N."/>
            <person name="Huang J."/>
            <person name="Chakraborty R."/>
            <person name="Arkin A.P."/>
            <person name="Deutschbauer A."/>
        </authorList>
    </citation>
    <scope>NUCLEOTIDE SEQUENCE [LARGE SCALE GENOMIC DNA]</scope>
    <source>
        <strain evidence="7">4G11</strain>
    </source>
</reference>
<dbReference type="Proteomes" id="UP000031843">
    <property type="component" value="Chromosome main"/>
</dbReference>
<dbReference type="Pfam" id="PF12536">
    <property type="entry name" value="DUF3734"/>
    <property type="match status" value="1"/>
</dbReference>
<evidence type="ECO:0000259" key="6">
    <source>
        <dbReference type="PROSITE" id="PS51635"/>
    </source>
</evidence>
<feature type="short sequence motif" description="DGA/G" evidence="4">
    <location>
        <begin position="298"/>
        <end position="300"/>
    </location>
</feature>
<protein>
    <submittedName>
        <fullName evidence="7">Ferredoxin reductase</fullName>
    </submittedName>
</protein>
<dbReference type="PANTHER" id="PTHR14226:SF57">
    <property type="entry name" value="BLR7027 PROTEIN"/>
    <property type="match status" value="1"/>
</dbReference>